<accession>A0A512IP75</accession>
<reference evidence="1 2" key="1">
    <citation type="submission" date="2019-07" db="EMBL/GenBank/DDBJ databases">
        <title>Whole genome shotgun sequence of Methylobacterium haplocladii NBRC 107714.</title>
        <authorList>
            <person name="Hosoyama A."/>
            <person name="Uohara A."/>
            <person name="Ohji S."/>
            <person name="Ichikawa N."/>
        </authorList>
    </citation>
    <scope>NUCLEOTIDE SEQUENCE [LARGE SCALE GENOMIC DNA]</scope>
    <source>
        <strain evidence="1 2">NBRC 107714</strain>
    </source>
</reference>
<evidence type="ECO:0000313" key="2">
    <source>
        <dbReference type="Proteomes" id="UP000321258"/>
    </source>
</evidence>
<gene>
    <name evidence="1" type="ORF">MHA02_18970</name>
</gene>
<dbReference type="EMBL" id="BJZT01000018">
    <property type="protein sequence ID" value="GEO99509.1"/>
    <property type="molecule type" value="Genomic_DNA"/>
</dbReference>
<sequence length="144" mass="15631">MERIAAAFDLSSRRVSQLAEKGIVVRVGRGRFDLDASTLNYIRHLREVAAGRGEGAPDLTAERARLAKEQADGHALKNATIRGSMLDATEAGSRWAGEMVKLRSRLLAVPGDVSLVLPHLTKHDVYEIDRVLRDAMTAVADGDA</sequence>
<keyword evidence="2" id="KW-1185">Reference proteome</keyword>
<dbReference type="Proteomes" id="UP000321258">
    <property type="component" value="Unassembled WGS sequence"/>
</dbReference>
<protein>
    <submittedName>
        <fullName evidence="1">Uncharacterized protein</fullName>
    </submittedName>
</protein>
<evidence type="ECO:0000313" key="1">
    <source>
        <dbReference type="EMBL" id="GEO99509.1"/>
    </source>
</evidence>
<comment type="caution">
    <text evidence="1">The sequence shown here is derived from an EMBL/GenBank/DDBJ whole genome shotgun (WGS) entry which is preliminary data.</text>
</comment>
<proteinExistence type="predicted"/>
<name>A0A512IP75_9HYPH</name>
<dbReference type="AlphaFoldDB" id="A0A512IP75"/>
<organism evidence="1 2">
    <name type="scientific">Methylobacterium haplocladii</name>
    <dbReference type="NCBI Taxonomy" id="1176176"/>
    <lineage>
        <taxon>Bacteria</taxon>
        <taxon>Pseudomonadati</taxon>
        <taxon>Pseudomonadota</taxon>
        <taxon>Alphaproteobacteria</taxon>
        <taxon>Hyphomicrobiales</taxon>
        <taxon>Methylobacteriaceae</taxon>
        <taxon>Methylobacterium</taxon>
    </lineage>
</organism>